<evidence type="ECO:0000259" key="3">
    <source>
        <dbReference type="PROSITE" id="PS51186"/>
    </source>
</evidence>
<reference evidence="4 5" key="1">
    <citation type="submission" date="2014-08" db="EMBL/GenBank/DDBJ databases">
        <title>Comparative genomics of the Paenibacillus odorifer group.</title>
        <authorList>
            <person name="den Bakker H.C."/>
            <person name="Tsai Y.-C."/>
            <person name="Martin N."/>
            <person name="Korlach J."/>
            <person name="Wiedmann M."/>
        </authorList>
    </citation>
    <scope>NUCLEOTIDE SEQUENCE [LARGE SCALE GENOMIC DNA]</scope>
    <source>
        <strain evidence="4 5">DSM 14472</strain>
    </source>
</reference>
<gene>
    <name evidence="4" type="ORF">PSTEL_14975</name>
</gene>
<dbReference type="Proteomes" id="UP000029507">
    <property type="component" value="Chromosome"/>
</dbReference>
<sequence>MTIRELVPEDADTLLQLQLALDHESSYMMLEPGERQSDANRTREIIAGFAGDPYGRSILLGAEAGGELAGYVSARGGNANRNRHSAYLVLGVRNDFQGRGIGGALLRRLETWAAEAGLVRLELTVMTHNERAVSLYRKHGFDIEGTKLRSLRVDGNWVNEYYMGKIIADT</sequence>
<dbReference type="InterPro" id="IPR050832">
    <property type="entry name" value="Bact_Acetyltransf"/>
</dbReference>
<dbReference type="SUPFAM" id="SSF55729">
    <property type="entry name" value="Acyl-CoA N-acyltransferases (Nat)"/>
    <property type="match status" value="1"/>
</dbReference>
<protein>
    <submittedName>
        <fullName evidence="4">GCN5 family acetyltransferase</fullName>
    </submittedName>
</protein>
<dbReference type="STRING" id="169760.PSTEL_14975"/>
<name>A0A089LY32_9BACL</name>
<dbReference type="CDD" id="cd04301">
    <property type="entry name" value="NAT_SF"/>
    <property type="match status" value="1"/>
</dbReference>
<dbReference type="HOGENOM" id="CLU_013985_19_1_9"/>
<dbReference type="EMBL" id="CP009286">
    <property type="protein sequence ID" value="AIQ64188.1"/>
    <property type="molecule type" value="Genomic_DNA"/>
</dbReference>
<dbReference type="InterPro" id="IPR016181">
    <property type="entry name" value="Acyl_CoA_acyltransferase"/>
</dbReference>
<evidence type="ECO:0000313" key="4">
    <source>
        <dbReference type="EMBL" id="AIQ64188.1"/>
    </source>
</evidence>
<keyword evidence="5" id="KW-1185">Reference proteome</keyword>
<dbReference type="InterPro" id="IPR000182">
    <property type="entry name" value="GNAT_dom"/>
</dbReference>
<evidence type="ECO:0000313" key="5">
    <source>
        <dbReference type="Proteomes" id="UP000029507"/>
    </source>
</evidence>
<organism evidence="4 5">
    <name type="scientific">Paenibacillus stellifer</name>
    <dbReference type="NCBI Taxonomy" id="169760"/>
    <lineage>
        <taxon>Bacteria</taxon>
        <taxon>Bacillati</taxon>
        <taxon>Bacillota</taxon>
        <taxon>Bacilli</taxon>
        <taxon>Bacillales</taxon>
        <taxon>Paenibacillaceae</taxon>
        <taxon>Paenibacillus</taxon>
    </lineage>
</organism>
<keyword evidence="1 4" id="KW-0808">Transferase</keyword>
<proteinExistence type="predicted"/>
<dbReference type="Pfam" id="PF00583">
    <property type="entry name" value="Acetyltransf_1"/>
    <property type="match status" value="1"/>
</dbReference>
<dbReference type="KEGG" id="pste:PSTEL_14975"/>
<dbReference type="PROSITE" id="PS51186">
    <property type="entry name" value="GNAT"/>
    <property type="match status" value="1"/>
</dbReference>
<evidence type="ECO:0000256" key="2">
    <source>
        <dbReference type="ARBA" id="ARBA00023315"/>
    </source>
</evidence>
<accession>A0A089LY32</accession>
<dbReference type="Gene3D" id="3.40.630.30">
    <property type="match status" value="1"/>
</dbReference>
<keyword evidence="2" id="KW-0012">Acyltransferase</keyword>
<feature type="domain" description="N-acetyltransferase" evidence="3">
    <location>
        <begin position="1"/>
        <end position="168"/>
    </location>
</feature>
<dbReference type="AlphaFoldDB" id="A0A089LY32"/>
<dbReference type="PANTHER" id="PTHR43877">
    <property type="entry name" value="AMINOALKYLPHOSPHONATE N-ACETYLTRANSFERASE-RELATED-RELATED"/>
    <property type="match status" value="1"/>
</dbReference>
<dbReference type="GO" id="GO:0016747">
    <property type="term" value="F:acyltransferase activity, transferring groups other than amino-acyl groups"/>
    <property type="evidence" value="ECO:0007669"/>
    <property type="project" value="InterPro"/>
</dbReference>
<evidence type="ECO:0000256" key="1">
    <source>
        <dbReference type="ARBA" id="ARBA00022679"/>
    </source>
</evidence>